<sequence length="47" mass="4753">MAAEGNAVNDKVRLYAKVGAALIAAKDAGDDPFLAQPYGSSAKSTKA</sequence>
<comment type="caution">
    <text evidence="1">The sequence shown here is derived from an EMBL/GenBank/DDBJ whole genome shotgun (WGS) entry which is preliminary data.</text>
</comment>
<proteinExistence type="predicted"/>
<dbReference type="Proteomes" id="UP001489897">
    <property type="component" value="Unassembled WGS sequence"/>
</dbReference>
<keyword evidence="2" id="KW-1185">Reference proteome</keyword>
<reference evidence="1 2" key="1">
    <citation type="submission" date="2024-01" db="EMBL/GenBank/DDBJ databases">
        <title>The diversity of rhizobia nodulating Mimosa spp. in eleven states of Brazil covering several biomes is determined by host plant, location, and edaphic factors.</title>
        <authorList>
            <person name="Rouws L."/>
            <person name="Barauna A."/>
            <person name="Beukes C."/>
            <person name="De Faria S.M."/>
            <person name="Gross E."/>
            <person name="Dos Reis Junior F.B."/>
            <person name="Simon M."/>
            <person name="Maluk M."/>
            <person name="Odee D.W."/>
            <person name="Kenicer G."/>
            <person name="Young J.P.W."/>
            <person name="Reis V.M."/>
            <person name="Zilli J."/>
            <person name="James E.K."/>
        </authorList>
    </citation>
    <scope>NUCLEOTIDE SEQUENCE [LARGE SCALE GENOMIC DNA]</scope>
    <source>
        <strain evidence="1 2">JPY167</strain>
    </source>
</reference>
<dbReference type="EMBL" id="JAYMRV010000002">
    <property type="protein sequence ID" value="MEM5420628.1"/>
    <property type="molecule type" value="Genomic_DNA"/>
</dbReference>
<dbReference type="RefSeq" id="WP_342946133.1">
    <property type="nucleotide sequence ID" value="NZ_JAYMRV010000002.1"/>
</dbReference>
<accession>A0ABU9RKN3</accession>
<organism evidence="1 2">
    <name type="scientific">Paraburkholderia ferrariae</name>
    <dbReference type="NCBI Taxonomy" id="386056"/>
    <lineage>
        <taxon>Bacteria</taxon>
        <taxon>Pseudomonadati</taxon>
        <taxon>Pseudomonadota</taxon>
        <taxon>Betaproteobacteria</taxon>
        <taxon>Burkholderiales</taxon>
        <taxon>Burkholderiaceae</taxon>
        <taxon>Paraburkholderia</taxon>
    </lineage>
</organism>
<protein>
    <submittedName>
        <fullName evidence="1">Uncharacterized protein</fullName>
    </submittedName>
</protein>
<name>A0ABU9RKN3_9BURK</name>
<evidence type="ECO:0000313" key="1">
    <source>
        <dbReference type="EMBL" id="MEM5420628.1"/>
    </source>
</evidence>
<gene>
    <name evidence="1" type="ORF">VSR73_06055</name>
</gene>
<evidence type="ECO:0000313" key="2">
    <source>
        <dbReference type="Proteomes" id="UP001489897"/>
    </source>
</evidence>